<dbReference type="PANTHER" id="PTHR35561">
    <property type="entry name" value="RNA 2',3'-CYCLIC PHOSPHODIESTERASE"/>
    <property type="match status" value="1"/>
</dbReference>
<dbReference type="InterPro" id="IPR009097">
    <property type="entry name" value="Cyclic_Pdiesterase"/>
</dbReference>
<feature type="short sequence motif" description="HXTX 1" evidence="2">
    <location>
        <begin position="41"/>
        <end position="44"/>
    </location>
</feature>
<evidence type="ECO:0000313" key="4">
    <source>
        <dbReference type="EMBL" id="WWD79351.1"/>
    </source>
</evidence>
<feature type="domain" description="Phosphoesterase HXTX" evidence="3">
    <location>
        <begin position="9"/>
        <end position="87"/>
    </location>
</feature>
<accession>A0AAJ8LSC4</accession>
<dbReference type="EMBL" id="CP144914">
    <property type="protein sequence ID" value="WWD79351.1"/>
    <property type="molecule type" value="Genomic_DNA"/>
</dbReference>
<name>A0AAJ8LSC4_9BACI</name>
<dbReference type="EC" id="3.1.4.58" evidence="2"/>
<comment type="function">
    <text evidence="2">Hydrolyzes RNA 2',3'-cyclic phosphodiester to an RNA 2'-phosphomonoester.</text>
</comment>
<dbReference type="KEGG" id="ahal:FTX54_013120"/>
<dbReference type="Proteomes" id="UP000321816">
    <property type="component" value="Chromosome"/>
</dbReference>
<feature type="short sequence motif" description="HXTX 2" evidence="2">
    <location>
        <begin position="123"/>
        <end position="126"/>
    </location>
</feature>
<dbReference type="Gene3D" id="3.90.1140.10">
    <property type="entry name" value="Cyclic phosphodiesterase"/>
    <property type="match status" value="1"/>
</dbReference>
<dbReference type="NCBIfam" id="TIGR02258">
    <property type="entry name" value="2_5_ligase"/>
    <property type="match status" value="1"/>
</dbReference>
<evidence type="ECO:0000256" key="1">
    <source>
        <dbReference type="ARBA" id="ARBA00022801"/>
    </source>
</evidence>
<evidence type="ECO:0000256" key="2">
    <source>
        <dbReference type="HAMAP-Rule" id="MF_01940"/>
    </source>
</evidence>
<dbReference type="Pfam" id="PF02834">
    <property type="entry name" value="LigT_PEase"/>
    <property type="match status" value="1"/>
</dbReference>
<comment type="catalytic activity">
    <reaction evidence="2">
        <text>a 3'-end 2',3'-cyclophospho-ribonucleotide-RNA + H2O = a 3'-end 2'-phospho-ribonucleotide-RNA + H(+)</text>
        <dbReference type="Rhea" id="RHEA:11828"/>
        <dbReference type="Rhea" id="RHEA-COMP:10464"/>
        <dbReference type="Rhea" id="RHEA-COMP:17353"/>
        <dbReference type="ChEBI" id="CHEBI:15377"/>
        <dbReference type="ChEBI" id="CHEBI:15378"/>
        <dbReference type="ChEBI" id="CHEBI:83064"/>
        <dbReference type="ChEBI" id="CHEBI:173113"/>
        <dbReference type="EC" id="3.1.4.58"/>
    </reaction>
</comment>
<dbReference type="PANTHER" id="PTHR35561:SF1">
    <property type="entry name" value="RNA 2',3'-CYCLIC PHOSPHODIESTERASE"/>
    <property type="match status" value="1"/>
</dbReference>
<dbReference type="GO" id="GO:0004113">
    <property type="term" value="F:2',3'-cyclic-nucleotide 3'-phosphodiesterase activity"/>
    <property type="evidence" value="ECO:0007669"/>
    <property type="project" value="InterPro"/>
</dbReference>
<protein>
    <recommendedName>
        <fullName evidence="2">RNA 2',3'-cyclic phosphodiesterase</fullName>
        <shortName evidence="2">RNA 2',3'-CPDase</shortName>
        <ecNumber evidence="2">3.1.4.58</ecNumber>
    </recommendedName>
</protein>
<dbReference type="InterPro" id="IPR014051">
    <property type="entry name" value="Phosphoesterase_HXTX"/>
</dbReference>
<dbReference type="HAMAP" id="MF_01940">
    <property type="entry name" value="RNA_CPDase"/>
    <property type="match status" value="1"/>
</dbReference>
<reference evidence="4 5" key="1">
    <citation type="submission" date="2024-01" db="EMBL/GenBank/DDBJ databases">
        <title>Complete Genome Sequence of Alkalicoccus halolimnae BZ-SZ-XJ29T, a Moderately Halophilic Bacterium Isolated from a Salt Lake.</title>
        <authorList>
            <person name="Zhao B."/>
        </authorList>
    </citation>
    <scope>NUCLEOTIDE SEQUENCE [LARGE SCALE GENOMIC DNA]</scope>
    <source>
        <strain evidence="4 5">BZ-SZ-XJ29</strain>
    </source>
</reference>
<dbReference type="RefSeq" id="WP_187254675.1">
    <property type="nucleotide sequence ID" value="NZ_CP144914.1"/>
</dbReference>
<keyword evidence="5" id="KW-1185">Reference proteome</keyword>
<dbReference type="SUPFAM" id="SSF55144">
    <property type="entry name" value="LigT-like"/>
    <property type="match status" value="1"/>
</dbReference>
<sequence length="183" mass="21137">MVHHFIGLEVNEAVRNKALQIQKQLHVSDYYKHITHPEDLHLTMLFLGGWKETYVLWGNLKEKTLPAVSFTVSKWSFFGSEKKPRVLILKAEKEQNLKLLQEQIEEEAVKLGFPSSGKLFRPHITTAKKYGSDKEFPFKTEGSFEPVYMQVNALTLFQVNPGSRPMYKKVDRIPLADVYRGNS</sequence>
<feature type="active site" description="Proton acceptor" evidence="2">
    <location>
        <position position="123"/>
    </location>
</feature>
<proteinExistence type="inferred from homology"/>
<feature type="active site" description="Proton donor" evidence="2">
    <location>
        <position position="41"/>
    </location>
</feature>
<dbReference type="InterPro" id="IPR004175">
    <property type="entry name" value="RNA_CPDase"/>
</dbReference>
<evidence type="ECO:0000259" key="3">
    <source>
        <dbReference type="Pfam" id="PF02834"/>
    </source>
</evidence>
<keyword evidence="1 2" id="KW-0378">Hydrolase</keyword>
<gene>
    <name evidence="4" type="primary">thpR</name>
    <name evidence="4" type="ORF">FTX54_013120</name>
</gene>
<dbReference type="GO" id="GO:0008664">
    <property type="term" value="F:RNA 2',3'-cyclic 3'-phosphodiesterase activity"/>
    <property type="evidence" value="ECO:0007669"/>
    <property type="project" value="UniProtKB-EC"/>
</dbReference>
<evidence type="ECO:0000313" key="5">
    <source>
        <dbReference type="Proteomes" id="UP000321816"/>
    </source>
</evidence>
<comment type="similarity">
    <text evidence="2">Belongs to the 2H phosphoesterase superfamily. ThpR family.</text>
</comment>
<dbReference type="AlphaFoldDB" id="A0AAJ8LSC4"/>
<organism evidence="4 5">
    <name type="scientific">Alkalicoccus halolimnae</name>
    <dbReference type="NCBI Taxonomy" id="1667239"/>
    <lineage>
        <taxon>Bacteria</taxon>
        <taxon>Bacillati</taxon>
        <taxon>Bacillota</taxon>
        <taxon>Bacilli</taxon>
        <taxon>Bacillales</taxon>
        <taxon>Bacillaceae</taxon>
        <taxon>Alkalicoccus</taxon>
    </lineage>
</organism>